<dbReference type="InterPro" id="IPR029044">
    <property type="entry name" value="Nucleotide-diphossugar_trans"/>
</dbReference>
<dbReference type="EMBL" id="JAQZHK010000013">
    <property type="protein sequence ID" value="MDY3513635.1"/>
    <property type="molecule type" value="Genomic_DNA"/>
</dbReference>
<evidence type="ECO:0000313" key="3">
    <source>
        <dbReference type="Proteomes" id="UP001284033"/>
    </source>
</evidence>
<dbReference type="PANTHER" id="PTHR43685">
    <property type="entry name" value="GLYCOSYLTRANSFERASE"/>
    <property type="match status" value="1"/>
</dbReference>
<dbReference type="Proteomes" id="UP001284033">
    <property type="component" value="Unassembled WGS sequence"/>
</dbReference>
<accession>A0AAP6HIQ6</accession>
<evidence type="ECO:0000259" key="1">
    <source>
        <dbReference type="Pfam" id="PF00535"/>
    </source>
</evidence>
<dbReference type="InterPro" id="IPR001173">
    <property type="entry name" value="Glyco_trans_2-like"/>
</dbReference>
<protein>
    <submittedName>
        <fullName evidence="2">Glycosyltransferase family 2 protein</fullName>
    </submittedName>
</protein>
<organism evidence="2 3">
    <name type="scientific">Riemerella anatipestifer</name>
    <name type="common">Moraxella anatipestifer</name>
    <dbReference type="NCBI Taxonomy" id="34085"/>
    <lineage>
        <taxon>Bacteria</taxon>
        <taxon>Pseudomonadati</taxon>
        <taxon>Bacteroidota</taxon>
        <taxon>Flavobacteriia</taxon>
        <taxon>Flavobacteriales</taxon>
        <taxon>Weeksellaceae</taxon>
        <taxon>Riemerella</taxon>
    </lineage>
</organism>
<sequence>MFSVIIPLYNKEKYIRRAIESVLNQTEQNFEIIVVNDGSIDNGVEVVRQIQSSKIVIFEQKNEGVSAARNKGASIAKNPYLAFLDADDIWDTNFLASVRQMIEVYPNAGIYGTNNLFVYPDGTMIKNEVCNLFKGKEFGILEDYFKIFSDLQRSPFSNSNFCIPKKIYDKVGGYKVGVKLTEDSDLWCRIAFVYSVIYFVKPLATYFLAQEGSTHTVFENKCFEVENTLRDALKNGVVKDIHTSSVKRLIALQQLGLIKRALLTNNKMEIISKLFCFSLFKYYPKEFLKCIFAFCLPYNLFIKIKK</sequence>
<dbReference type="RefSeq" id="WP_064971455.1">
    <property type="nucleotide sequence ID" value="NZ_CP168321.1"/>
</dbReference>
<name>A0AAP6HIQ6_RIEAN</name>
<evidence type="ECO:0000313" key="2">
    <source>
        <dbReference type="EMBL" id="MDY3513635.1"/>
    </source>
</evidence>
<dbReference type="PANTHER" id="PTHR43685:SF11">
    <property type="entry name" value="GLYCOSYLTRANSFERASE TAGX-RELATED"/>
    <property type="match status" value="1"/>
</dbReference>
<dbReference type="Pfam" id="PF00535">
    <property type="entry name" value="Glycos_transf_2"/>
    <property type="match status" value="1"/>
</dbReference>
<proteinExistence type="predicted"/>
<feature type="domain" description="Glycosyltransferase 2-like" evidence="1">
    <location>
        <begin position="3"/>
        <end position="128"/>
    </location>
</feature>
<dbReference type="InterPro" id="IPR050834">
    <property type="entry name" value="Glycosyltransf_2"/>
</dbReference>
<gene>
    <name evidence="2" type="ORF">PG303_10480</name>
</gene>
<dbReference type="CDD" id="cd00761">
    <property type="entry name" value="Glyco_tranf_GTA_type"/>
    <property type="match status" value="1"/>
</dbReference>
<reference evidence="2" key="1">
    <citation type="submission" date="2023-01" db="EMBL/GenBank/DDBJ databases">
        <title>Genome-based studies on antimicrobial resistance profiles of Riemerella anatipestifer in China, 1994 to 2021.</title>
        <authorList>
            <person name="Yang Z."/>
            <person name="Zhu D."/>
        </authorList>
    </citation>
    <scope>NUCLEOTIDE SEQUENCE</scope>
    <source>
        <strain evidence="2">RCAD1218</strain>
    </source>
</reference>
<dbReference type="SUPFAM" id="SSF53448">
    <property type="entry name" value="Nucleotide-diphospho-sugar transferases"/>
    <property type="match status" value="1"/>
</dbReference>
<dbReference type="Gene3D" id="3.90.550.10">
    <property type="entry name" value="Spore Coat Polysaccharide Biosynthesis Protein SpsA, Chain A"/>
    <property type="match status" value="1"/>
</dbReference>
<comment type="caution">
    <text evidence="2">The sequence shown here is derived from an EMBL/GenBank/DDBJ whole genome shotgun (WGS) entry which is preliminary data.</text>
</comment>
<dbReference type="AlphaFoldDB" id="A0AAP6HIQ6"/>